<reference evidence="1 2" key="1">
    <citation type="submission" date="2018-09" db="EMBL/GenBank/DDBJ databases">
        <title>Phylogeny of the Shewanellaceae, and recommendation for two new genera, Pseudoshewanella and Parashewanella.</title>
        <authorList>
            <person name="Wang G."/>
        </authorList>
    </citation>
    <scope>NUCLEOTIDE SEQUENCE [LARGE SCALE GENOMIC DNA]</scope>
    <source>
        <strain evidence="1 2">KCTC 22492</strain>
    </source>
</reference>
<dbReference type="OrthoDB" id="6101842at2"/>
<dbReference type="AlphaFoldDB" id="A0A3A6U860"/>
<sequence length="154" mass="18285">MTLLINLRYSDLSFDEMMQNWESCFLGYQTEYEQLIYRFPNVTFELKKFSLFVTDKILIDKCTVFDFCLCRAMNQYLIHKGTNEFLALEAFRQTLLSTAIEELKCISIIDASGNKWFAEEKIPFKNWLDAKPQRYFELKHSKLLLDNNFEAKVA</sequence>
<gene>
    <name evidence="1" type="ORF">D5R81_07665</name>
</gene>
<organism evidence="1 2">
    <name type="scientific">Parashewanella spongiae</name>
    <dbReference type="NCBI Taxonomy" id="342950"/>
    <lineage>
        <taxon>Bacteria</taxon>
        <taxon>Pseudomonadati</taxon>
        <taxon>Pseudomonadota</taxon>
        <taxon>Gammaproteobacteria</taxon>
        <taxon>Alteromonadales</taxon>
        <taxon>Shewanellaceae</taxon>
        <taxon>Parashewanella</taxon>
    </lineage>
</organism>
<dbReference type="EMBL" id="QYYH01000037">
    <property type="protein sequence ID" value="RJY17656.1"/>
    <property type="molecule type" value="Genomic_DNA"/>
</dbReference>
<proteinExistence type="predicted"/>
<dbReference type="Proteomes" id="UP000273022">
    <property type="component" value="Unassembled WGS sequence"/>
</dbReference>
<dbReference type="RefSeq" id="WP_121853066.1">
    <property type="nucleotide sequence ID" value="NZ_CP037952.1"/>
</dbReference>
<comment type="caution">
    <text evidence="1">The sequence shown here is derived from an EMBL/GenBank/DDBJ whole genome shotgun (WGS) entry which is preliminary data.</text>
</comment>
<keyword evidence="2" id="KW-1185">Reference proteome</keyword>
<protein>
    <submittedName>
        <fullName evidence="1">Uncharacterized protein</fullName>
    </submittedName>
</protein>
<evidence type="ECO:0000313" key="2">
    <source>
        <dbReference type="Proteomes" id="UP000273022"/>
    </source>
</evidence>
<name>A0A3A6U860_9GAMM</name>
<evidence type="ECO:0000313" key="1">
    <source>
        <dbReference type="EMBL" id="RJY17656.1"/>
    </source>
</evidence>
<accession>A0A3A6U860</accession>